<reference evidence="2 3" key="1">
    <citation type="journal article" date="2021" name="Elife">
        <title>Chloroplast acquisition without the gene transfer in kleptoplastic sea slugs, Plakobranchus ocellatus.</title>
        <authorList>
            <person name="Maeda T."/>
            <person name="Takahashi S."/>
            <person name="Yoshida T."/>
            <person name="Shimamura S."/>
            <person name="Takaki Y."/>
            <person name="Nagai Y."/>
            <person name="Toyoda A."/>
            <person name="Suzuki Y."/>
            <person name="Arimoto A."/>
            <person name="Ishii H."/>
            <person name="Satoh N."/>
            <person name="Nishiyama T."/>
            <person name="Hasebe M."/>
            <person name="Maruyama T."/>
            <person name="Minagawa J."/>
            <person name="Obokata J."/>
            <person name="Shigenobu S."/>
        </authorList>
    </citation>
    <scope>NUCLEOTIDE SEQUENCE [LARGE SCALE GENOMIC DNA]</scope>
</reference>
<comment type="caution">
    <text evidence="2">The sequence shown here is derived from an EMBL/GenBank/DDBJ whole genome shotgun (WGS) entry which is preliminary data.</text>
</comment>
<evidence type="ECO:0000313" key="3">
    <source>
        <dbReference type="Proteomes" id="UP000762676"/>
    </source>
</evidence>
<feature type="compositionally biased region" description="Polar residues" evidence="1">
    <location>
        <begin position="80"/>
        <end position="91"/>
    </location>
</feature>
<name>A0AAV4J305_9GAST</name>
<feature type="region of interest" description="Disordered" evidence="1">
    <location>
        <begin position="1"/>
        <end position="93"/>
    </location>
</feature>
<organism evidence="2 3">
    <name type="scientific">Elysia marginata</name>
    <dbReference type="NCBI Taxonomy" id="1093978"/>
    <lineage>
        <taxon>Eukaryota</taxon>
        <taxon>Metazoa</taxon>
        <taxon>Spiralia</taxon>
        <taxon>Lophotrochozoa</taxon>
        <taxon>Mollusca</taxon>
        <taxon>Gastropoda</taxon>
        <taxon>Heterobranchia</taxon>
        <taxon>Euthyneura</taxon>
        <taxon>Panpulmonata</taxon>
        <taxon>Sacoglossa</taxon>
        <taxon>Placobranchoidea</taxon>
        <taxon>Plakobranchidae</taxon>
        <taxon>Elysia</taxon>
    </lineage>
</organism>
<dbReference type="Proteomes" id="UP000762676">
    <property type="component" value="Unassembled WGS sequence"/>
</dbReference>
<evidence type="ECO:0000313" key="2">
    <source>
        <dbReference type="EMBL" id="GFS17223.1"/>
    </source>
</evidence>
<gene>
    <name evidence="2" type="ORF">ElyMa_004976100</name>
</gene>
<dbReference type="AlphaFoldDB" id="A0AAV4J305"/>
<dbReference type="EMBL" id="BMAT01009969">
    <property type="protein sequence ID" value="GFS17223.1"/>
    <property type="molecule type" value="Genomic_DNA"/>
</dbReference>
<evidence type="ECO:0000256" key="1">
    <source>
        <dbReference type="SAM" id="MobiDB-lite"/>
    </source>
</evidence>
<keyword evidence="3" id="KW-1185">Reference proteome</keyword>
<protein>
    <submittedName>
        <fullName evidence="2">Uncharacterized protein</fullName>
    </submittedName>
</protein>
<feature type="compositionally biased region" description="Basic and acidic residues" evidence="1">
    <location>
        <begin position="67"/>
        <end position="77"/>
    </location>
</feature>
<accession>A0AAV4J305</accession>
<sequence>MEEETGRRRRGRGGGGGNSADIGRSQATLGKARKCHGVKCSREPWQGLNRRPPSPSQSSKSGPSDLNADRPSLDHKSPVLTRNKTTTQTGRHCTHKTYKIRHSYPVSKLFWPMLQLTKYQPVDKGPP</sequence>
<proteinExistence type="predicted"/>